<dbReference type="InterPro" id="IPR010910">
    <property type="entry name" value="Nitrate/nitrite_sensing_bac"/>
</dbReference>
<feature type="compositionally biased region" description="Low complexity" evidence="6">
    <location>
        <begin position="731"/>
        <end position="759"/>
    </location>
</feature>
<dbReference type="GO" id="GO:0000160">
    <property type="term" value="P:phosphorelay signal transduction system"/>
    <property type="evidence" value="ECO:0007669"/>
    <property type="project" value="TreeGrafter"/>
</dbReference>
<dbReference type="Proteomes" id="UP000483004">
    <property type="component" value="Unassembled WGS sequence"/>
</dbReference>
<feature type="compositionally biased region" description="Low complexity" evidence="6">
    <location>
        <begin position="800"/>
        <end position="817"/>
    </location>
</feature>
<dbReference type="Pfam" id="PF02518">
    <property type="entry name" value="HATPase_c"/>
    <property type="match status" value="1"/>
</dbReference>
<evidence type="ECO:0000256" key="4">
    <source>
        <dbReference type="ARBA" id="ARBA00022679"/>
    </source>
</evidence>
<evidence type="ECO:0000256" key="6">
    <source>
        <dbReference type="SAM" id="MobiDB-lite"/>
    </source>
</evidence>
<evidence type="ECO:0000313" key="8">
    <source>
        <dbReference type="EMBL" id="KAB2370651.1"/>
    </source>
</evidence>
<dbReference type="OrthoDB" id="3845898at2"/>
<reference evidence="8 9" key="1">
    <citation type="submission" date="2019-09" db="EMBL/GenBank/DDBJ databases">
        <title>Actinomadura physcomitrii sp. nov., a novel actinomycete isolated from moss [Physcomitrium sphaericum (Ludw) Fuernr].</title>
        <authorList>
            <person name="Liu C."/>
            <person name="Zhuang X."/>
        </authorList>
    </citation>
    <scope>NUCLEOTIDE SEQUENCE [LARGE SCALE GENOMIC DNA]</scope>
    <source>
        <strain evidence="8 9">CYP1-1B</strain>
    </source>
</reference>
<dbReference type="PROSITE" id="PS50906">
    <property type="entry name" value="NIT"/>
    <property type="match status" value="1"/>
</dbReference>
<keyword evidence="3" id="KW-0597">Phosphoprotein</keyword>
<dbReference type="PANTHER" id="PTHR45436">
    <property type="entry name" value="SENSOR HISTIDINE KINASE YKOH"/>
    <property type="match status" value="1"/>
</dbReference>
<dbReference type="GO" id="GO:0004673">
    <property type="term" value="F:protein histidine kinase activity"/>
    <property type="evidence" value="ECO:0007669"/>
    <property type="project" value="UniProtKB-EC"/>
</dbReference>
<dbReference type="InterPro" id="IPR050428">
    <property type="entry name" value="TCS_sensor_his_kinase"/>
</dbReference>
<organism evidence="8 9">
    <name type="scientific">Actinomadura montaniterrae</name>
    <dbReference type="NCBI Taxonomy" id="1803903"/>
    <lineage>
        <taxon>Bacteria</taxon>
        <taxon>Bacillati</taxon>
        <taxon>Actinomycetota</taxon>
        <taxon>Actinomycetes</taxon>
        <taxon>Streptosporangiales</taxon>
        <taxon>Thermomonosporaceae</taxon>
        <taxon>Actinomadura</taxon>
    </lineage>
</organism>
<evidence type="ECO:0000256" key="5">
    <source>
        <dbReference type="ARBA" id="ARBA00022777"/>
    </source>
</evidence>
<sequence>MGSRFSSIRARITLLVLVPLLALAALWMFLTGITYGDAHQLLQSRKFQQEAVLPTQRLMNALQKERRLSMADAGSSRAVNPDVLRTQRQVTDGAVKELRKGFGDGALRGSILPGVVKRMDDLLAKLGTLEATRRGVDDRASGRADVLADYSGIIDAGFAIYSATTPANGTITADARTLTSVGRGREFLSREDALLTGALAAGHLSAAERGEFAQLVGAQRMTYADNVPNLPAADRARYERLTASPQFAQLRKLEDQVIRGTEQVRTAAKKKPVQGRTATGTGAATGQGSATGQGAQSGTAGRAVRTVKVPVVDPSEWRTVADDADEGLYRFENRTLDDITGRAQHIAVGVFVRLGIAGGLGLVAVVLSALIAIRVSRRLLRECRTLAGAVVDFTRKRLPLLAEQVRAGRPAEPEPEPAVDFRIREIRQIADSFDRAREAVLVAAAGEVAARRGISEVFVNLARRNQALLHRQLSLLDTMERRTEDPSELSDLFRLDHLATRMRRHAEGLVILAGKTAGRGWRRPVPLVDVVRGAVAEVEDYPRVRVQPLPRIALLGSAVADVIHLLAEVVENATTFSPPQSPVRVSGHPVANGFAIEVEDRGLGMTDEALRAANARLDDPPEFDPSDSAQLGLFVVARLAERHDIKVTLRQSPYGGTTAIALIPGSLIVDTAEPEPVSRRNTGPMRLPAAPAGALSAPARPAVEQGGVVRLVAEAEPVRADTVRAEPVAGDPTQTDPTQTDPAQIDPVQAAPAKPAPAKSEPVRAEPVRAESGRTEQARDEAPGPTPLPERRRSRRADRPQASPEPAHEPAQAADAEPAPPLKEGELPKRRRQTHLAPQLKERVDAHLAARGQAPPPAAATPPGPGQPERPAEQAPEPSLPLAAPVPADTSPAGPGDAGAPGVPPGDGTAPPDGPDAARSPETMRSMMSAMQRGWQRGRREAADAEAQAPSGLDDRPNRGDQEDDAP</sequence>
<evidence type="ECO:0000256" key="3">
    <source>
        <dbReference type="ARBA" id="ARBA00022553"/>
    </source>
</evidence>
<dbReference type="SMART" id="SM00387">
    <property type="entry name" value="HATPase_c"/>
    <property type="match status" value="1"/>
</dbReference>
<keyword evidence="9" id="KW-1185">Reference proteome</keyword>
<feature type="compositionally biased region" description="Pro residues" evidence="6">
    <location>
        <begin position="854"/>
        <end position="868"/>
    </location>
</feature>
<dbReference type="RefSeq" id="WP_151544466.1">
    <property type="nucleotide sequence ID" value="NZ_WBMR01000145.1"/>
</dbReference>
<dbReference type="PANTHER" id="PTHR45436:SF5">
    <property type="entry name" value="SENSOR HISTIDINE KINASE TRCS"/>
    <property type="match status" value="1"/>
</dbReference>
<feature type="region of interest" description="Disordered" evidence="6">
    <location>
        <begin position="263"/>
        <end position="302"/>
    </location>
</feature>
<dbReference type="InterPro" id="IPR036890">
    <property type="entry name" value="HATPase_C_sf"/>
</dbReference>
<evidence type="ECO:0000313" key="9">
    <source>
        <dbReference type="Proteomes" id="UP000483004"/>
    </source>
</evidence>
<keyword evidence="4" id="KW-0808">Transferase</keyword>
<accession>A0A6L3VRI6</accession>
<feature type="compositionally biased region" description="Low complexity" evidence="6">
    <location>
        <begin position="292"/>
        <end position="302"/>
    </location>
</feature>
<evidence type="ECO:0000256" key="1">
    <source>
        <dbReference type="ARBA" id="ARBA00000085"/>
    </source>
</evidence>
<dbReference type="InterPro" id="IPR013587">
    <property type="entry name" value="Nitrate/nitrite_sensing"/>
</dbReference>
<name>A0A6L3VRI6_9ACTN</name>
<keyword evidence="5" id="KW-0418">Kinase</keyword>
<dbReference type="GO" id="GO:0005886">
    <property type="term" value="C:plasma membrane"/>
    <property type="evidence" value="ECO:0007669"/>
    <property type="project" value="TreeGrafter"/>
</dbReference>
<gene>
    <name evidence="8" type="ORF">F9B16_34750</name>
</gene>
<dbReference type="Gene3D" id="3.30.565.10">
    <property type="entry name" value="Histidine kinase-like ATPase, C-terminal domain"/>
    <property type="match status" value="1"/>
</dbReference>
<dbReference type="Pfam" id="PF08376">
    <property type="entry name" value="NIT"/>
    <property type="match status" value="1"/>
</dbReference>
<dbReference type="SUPFAM" id="SSF55874">
    <property type="entry name" value="ATPase domain of HSP90 chaperone/DNA topoisomerase II/histidine kinase"/>
    <property type="match status" value="1"/>
</dbReference>
<protein>
    <recommendedName>
        <fullName evidence="2">histidine kinase</fullName>
        <ecNumber evidence="2">2.7.13.3</ecNumber>
    </recommendedName>
</protein>
<proteinExistence type="predicted"/>
<evidence type="ECO:0000259" key="7">
    <source>
        <dbReference type="PROSITE" id="PS50906"/>
    </source>
</evidence>
<dbReference type="InterPro" id="IPR003594">
    <property type="entry name" value="HATPase_dom"/>
</dbReference>
<feature type="region of interest" description="Disordered" evidence="6">
    <location>
        <begin position="720"/>
        <end position="967"/>
    </location>
</feature>
<comment type="caution">
    <text evidence="8">The sequence shown here is derived from an EMBL/GenBank/DDBJ whole genome shotgun (WGS) entry which is preliminary data.</text>
</comment>
<dbReference type="AlphaFoldDB" id="A0A6L3VRI6"/>
<dbReference type="EMBL" id="WBMR01000145">
    <property type="protein sequence ID" value="KAB2370651.1"/>
    <property type="molecule type" value="Genomic_DNA"/>
</dbReference>
<dbReference type="EC" id="2.7.13.3" evidence="2"/>
<feature type="compositionally biased region" description="Low complexity" evidence="6">
    <location>
        <begin position="887"/>
        <end position="918"/>
    </location>
</feature>
<evidence type="ECO:0000256" key="2">
    <source>
        <dbReference type="ARBA" id="ARBA00012438"/>
    </source>
</evidence>
<comment type="catalytic activity">
    <reaction evidence="1">
        <text>ATP + protein L-histidine = ADP + protein N-phospho-L-histidine.</text>
        <dbReference type="EC" id="2.7.13.3"/>
    </reaction>
</comment>
<feature type="domain" description="NIT" evidence="7">
    <location>
        <begin position="53"/>
        <end position="346"/>
    </location>
</feature>
<feature type="compositionally biased region" description="Basic and acidic residues" evidence="6">
    <location>
        <begin position="761"/>
        <end position="782"/>
    </location>
</feature>